<keyword evidence="1" id="KW-1133">Transmembrane helix</keyword>
<protein>
    <submittedName>
        <fullName evidence="3">Transmembrane domain-containing protein</fullName>
    </submittedName>
</protein>
<keyword evidence="1" id="KW-0812">Transmembrane</keyword>
<evidence type="ECO:0000313" key="3">
    <source>
        <dbReference type="WBParaSite" id="Csp11.Scaffold595.g5230.t1"/>
    </source>
</evidence>
<reference evidence="3" key="1">
    <citation type="submission" date="2016-11" db="UniProtKB">
        <authorList>
            <consortium name="WormBaseParasite"/>
        </authorList>
    </citation>
    <scope>IDENTIFICATION</scope>
</reference>
<dbReference type="Proteomes" id="UP000095282">
    <property type="component" value="Unplaced"/>
</dbReference>
<dbReference type="WBParaSite" id="Csp11.Scaffold595.g5230.t1">
    <property type="protein sequence ID" value="Csp11.Scaffold595.g5230.t1"/>
    <property type="gene ID" value="Csp11.Scaffold595.g5230"/>
</dbReference>
<evidence type="ECO:0000313" key="2">
    <source>
        <dbReference type="Proteomes" id="UP000095282"/>
    </source>
</evidence>
<dbReference type="eggNOG" id="ENOG502TICX">
    <property type="taxonomic scope" value="Eukaryota"/>
</dbReference>
<name>A0A1I7TES8_9PELO</name>
<keyword evidence="1" id="KW-0472">Membrane</keyword>
<feature type="transmembrane region" description="Helical" evidence="1">
    <location>
        <begin position="6"/>
        <end position="32"/>
    </location>
</feature>
<feature type="transmembrane region" description="Helical" evidence="1">
    <location>
        <begin position="44"/>
        <end position="74"/>
    </location>
</feature>
<accession>A0A1I7TES8</accession>
<dbReference type="AlphaFoldDB" id="A0A1I7TES8"/>
<evidence type="ECO:0000256" key="1">
    <source>
        <dbReference type="SAM" id="Phobius"/>
    </source>
</evidence>
<sequence>MIVLPAQLVFFSFITIPTYFMVQFIPIVKFIIEFFNLTLQISRLMLSVGFLWIWEIALNTEFVDVLAIVLSVYISTKVLLDIFSYEIVFTFNSDNTEYEQQIDLN</sequence>
<organism evidence="2 3">
    <name type="scientific">Caenorhabditis tropicalis</name>
    <dbReference type="NCBI Taxonomy" id="1561998"/>
    <lineage>
        <taxon>Eukaryota</taxon>
        <taxon>Metazoa</taxon>
        <taxon>Ecdysozoa</taxon>
        <taxon>Nematoda</taxon>
        <taxon>Chromadorea</taxon>
        <taxon>Rhabditida</taxon>
        <taxon>Rhabditina</taxon>
        <taxon>Rhabditomorpha</taxon>
        <taxon>Rhabditoidea</taxon>
        <taxon>Rhabditidae</taxon>
        <taxon>Peloderinae</taxon>
        <taxon>Caenorhabditis</taxon>
    </lineage>
</organism>
<keyword evidence="2" id="KW-1185">Reference proteome</keyword>
<proteinExistence type="predicted"/>